<dbReference type="AlphaFoldDB" id="A0A6N6NR37"/>
<evidence type="ECO:0000313" key="5">
    <source>
        <dbReference type="Proteomes" id="UP000468668"/>
    </source>
</evidence>
<dbReference type="GO" id="GO:0005506">
    <property type="term" value="F:iron ion binding"/>
    <property type="evidence" value="ECO:0007669"/>
    <property type="project" value="InterPro"/>
</dbReference>
<dbReference type="InterPro" id="IPR000674">
    <property type="entry name" value="Ald_Oxase/Xan_DH_a/b"/>
</dbReference>
<gene>
    <name evidence="4" type="ORF">F8C90_02010</name>
</gene>
<name>A0A6N6NR37_9ACTN</name>
<dbReference type="InterPro" id="IPR046867">
    <property type="entry name" value="AldOxase/xan_DH_MoCoBD2"/>
</dbReference>
<feature type="domain" description="Aldehyde oxidase/xanthine dehydrogenase a/b hammerhead" evidence="3">
    <location>
        <begin position="61"/>
        <end position="172"/>
    </location>
</feature>
<dbReference type="InterPro" id="IPR036856">
    <property type="entry name" value="Ald_Oxase/Xan_DH_a/b_sf"/>
</dbReference>
<dbReference type="SUPFAM" id="SSF56003">
    <property type="entry name" value="Molybdenum cofactor-binding domain"/>
    <property type="match status" value="1"/>
</dbReference>
<accession>A0A6N6NR37</accession>
<dbReference type="PANTHER" id="PTHR11908:SF132">
    <property type="entry name" value="ALDEHYDE OXIDASE 1-RELATED"/>
    <property type="match status" value="1"/>
</dbReference>
<dbReference type="Proteomes" id="UP000468668">
    <property type="component" value="Unassembled WGS sequence"/>
</dbReference>
<keyword evidence="2" id="KW-0560">Oxidoreductase</keyword>
<evidence type="ECO:0000256" key="1">
    <source>
        <dbReference type="ARBA" id="ARBA00022505"/>
    </source>
</evidence>
<evidence type="ECO:0000256" key="2">
    <source>
        <dbReference type="ARBA" id="ARBA00023002"/>
    </source>
</evidence>
<keyword evidence="5" id="KW-1185">Reference proteome</keyword>
<proteinExistence type="predicted"/>
<dbReference type="InterPro" id="IPR037165">
    <property type="entry name" value="AldOxase/xan_DH_Mopterin-bd_sf"/>
</dbReference>
<dbReference type="InterPro" id="IPR016208">
    <property type="entry name" value="Ald_Oxase/xanthine_DH-like"/>
</dbReference>
<keyword evidence="1" id="KW-0500">Molybdenum</keyword>
<comment type="caution">
    <text evidence="4">The sequence shown here is derived from an EMBL/GenBank/DDBJ whole genome shotgun (WGS) entry which is preliminary data.</text>
</comment>
<organism evidence="4 5">
    <name type="scientific">Ellagibacter isourolithinifaciens</name>
    <dbReference type="NCBI Taxonomy" id="2137581"/>
    <lineage>
        <taxon>Bacteria</taxon>
        <taxon>Bacillati</taxon>
        <taxon>Actinomycetota</taxon>
        <taxon>Coriobacteriia</taxon>
        <taxon>Eggerthellales</taxon>
        <taxon>Eggerthellaceae</taxon>
        <taxon>Ellagibacter</taxon>
    </lineage>
</organism>
<dbReference type="Pfam" id="PF02738">
    <property type="entry name" value="MoCoBD_1"/>
    <property type="match status" value="1"/>
</dbReference>
<sequence length="802" mass="86877">MRRFFRTFPATCAAARGTWVSCEVFATSSPAETWKGALVNRPDYQSVGKSVRKKDSLQLLLGKPVFTEDIAPDALVVKLLRSPHANAIVEDIDTSKAKKIAGVVDVFTWEDVPGERFSNAGQTYPETSPYDRLIIDRHVRYVGDVVAIVAAENEKAAEAALSRIKVTYDVLDPVLDFRAAKDNPTLVHPEDNWHMLCDLGGDNKRNLVGTTADADGDVEAVLAGCDIVLERTYHTKAFNQAMMETFRTYAEMDCYGRLHVISSTQIVFHVRRILSHALGIPKSRIRVEKPRIGGGFGAKQTAVCEVYPAFVTMKTGRPAMCVFTRKEAQTCGSPRHEMEIKVRLGANDDGRIRALDVTTLSNSGAYGEHGWATVGLTGHKSIPLYTGSLEAFKFTADVVYTNMQPSGAYRGFGATQGQFAVETAVNELAEMLRRDPIGLREQNMLREGMTMPAYFNEVANACALDRCLDRCRQMFDWEAKYPVRDMGNGKVRAAGVGMSMQGSGIAGIDSGSVTVRLNDDGTYMLVIGAADMGTGCDTILAQMVAEHMECSVDDVSVFGADTDASPYDSGSYASSTTYVTGMAVEKACAQLKERLCAIAAEVLGCAADELAFEGGCVVRESTGETVSLPAIAEKSQCNSCQLAEATAMHSSPVSPPPFMVGMAEIELDRETGTVEVLNFDAVVDCGIPINPALARIQVEGGIVQGIGHTLMEDVTRTSKGAIRESSLFTYRLPTRLDVGQIDVEFEHSYEPTGPFGAKSIGEIVINTPAPAIAHAIYRATGVWHRELPILPEHVLLAKPEAS</sequence>
<evidence type="ECO:0000313" key="4">
    <source>
        <dbReference type="EMBL" id="KAB1642505.1"/>
    </source>
</evidence>
<protein>
    <submittedName>
        <fullName evidence="4">Molybdopterin-dependent oxidoreductase</fullName>
    </submittedName>
</protein>
<dbReference type="SUPFAM" id="SSF54665">
    <property type="entry name" value="CO dehydrogenase molybdoprotein N-domain-like"/>
    <property type="match status" value="1"/>
</dbReference>
<dbReference type="PANTHER" id="PTHR11908">
    <property type="entry name" value="XANTHINE DEHYDROGENASE"/>
    <property type="match status" value="1"/>
</dbReference>
<dbReference type="EMBL" id="WAJR01000002">
    <property type="protein sequence ID" value="KAB1642505.1"/>
    <property type="molecule type" value="Genomic_DNA"/>
</dbReference>
<dbReference type="GO" id="GO:0016491">
    <property type="term" value="F:oxidoreductase activity"/>
    <property type="evidence" value="ECO:0007669"/>
    <property type="project" value="UniProtKB-KW"/>
</dbReference>
<dbReference type="Pfam" id="PF20256">
    <property type="entry name" value="MoCoBD_2"/>
    <property type="match status" value="1"/>
</dbReference>
<evidence type="ECO:0000259" key="3">
    <source>
        <dbReference type="SMART" id="SM01008"/>
    </source>
</evidence>
<dbReference type="SMART" id="SM01008">
    <property type="entry name" value="Ald_Xan_dh_C"/>
    <property type="match status" value="1"/>
</dbReference>
<dbReference type="Gene3D" id="3.90.1170.50">
    <property type="entry name" value="Aldehyde oxidase/xanthine dehydrogenase, a/b hammerhead"/>
    <property type="match status" value="1"/>
</dbReference>
<dbReference type="OrthoDB" id="9758509at2"/>
<reference evidence="4 5" key="1">
    <citation type="submission" date="2019-09" db="EMBL/GenBank/DDBJ databases">
        <title>Whole genome shotgun sequencing (WGS) of Ellagibacter isourolithinifaciens DSM 104140(T) and Adlercreutzia muris DSM 29508(T).</title>
        <authorList>
            <person name="Stoll D.A."/>
            <person name="Danylec N."/>
            <person name="Huch M."/>
        </authorList>
    </citation>
    <scope>NUCLEOTIDE SEQUENCE [LARGE SCALE GENOMIC DNA]</scope>
    <source>
        <strain evidence="4 5">DSM 104140</strain>
    </source>
</reference>
<dbReference type="InterPro" id="IPR008274">
    <property type="entry name" value="AldOxase/xan_DH_MoCoBD1"/>
</dbReference>
<dbReference type="Gene3D" id="3.30.365.10">
    <property type="entry name" value="Aldehyde oxidase/xanthine dehydrogenase, molybdopterin binding domain"/>
    <property type="match status" value="4"/>
</dbReference>
<dbReference type="Pfam" id="PF01315">
    <property type="entry name" value="Ald_Xan_dh_C"/>
    <property type="match status" value="1"/>
</dbReference>